<organism evidence="1 2">
    <name type="scientific">Vanrija pseudolonga</name>
    <dbReference type="NCBI Taxonomy" id="143232"/>
    <lineage>
        <taxon>Eukaryota</taxon>
        <taxon>Fungi</taxon>
        <taxon>Dikarya</taxon>
        <taxon>Basidiomycota</taxon>
        <taxon>Agaricomycotina</taxon>
        <taxon>Tremellomycetes</taxon>
        <taxon>Trichosporonales</taxon>
        <taxon>Trichosporonaceae</taxon>
        <taxon>Vanrija</taxon>
    </lineage>
</organism>
<reference evidence="1" key="1">
    <citation type="submission" date="2023-10" db="EMBL/GenBank/DDBJ databases">
        <authorList>
            <person name="Noh H."/>
        </authorList>
    </citation>
    <scope>NUCLEOTIDE SEQUENCE</scope>
    <source>
        <strain evidence="1">DUCC4014</strain>
    </source>
</reference>
<evidence type="ECO:0000313" key="2">
    <source>
        <dbReference type="Proteomes" id="UP000827549"/>
    </source>
</evidence>
<dbReference type="Proteomes" id="UP000827549">
    <property type="component" value="Chromosome 4"/>
</dbReference>
<protein>
    <submittedName>
        <fullName evidence="1">Uncharacterized protein</fullName>
    </submittedName>
</protein>
<keyword evidence="2" id="KW-1185">Reference proteome</keyword>
<gene>
    <name evidence="1" type="ORF">LOC62_04G005277</name>
</gene>
<name>A0AAF0YBM8_9TREE</name>
<sequence>MPRLPRKVKILDLEPCEGQEADDFSAYDYIYRGDFPRKQKHTRWTARDGIYSDYAPLILRRHGLAVREDWGRVLDTTVDFLRLDTYPGVADDVTVPLATPRYVLHLHWPPPSLFNDHFSFSFIGSQVCGRTPDVRDVKLVFSPNCTPPLPEDVLGIIISATTVFRSAMVKGSTAFTVVGLERWIPGVDAAEFKRSLRARGVGKYGYYGSPSDEDSGRAYDSIQYLTLEEWWDSLGDMIKVVGLWHGQYPAQAGRAWRAYPHILERIIAYAPSVSALIAWRRTCRRYRSVADERLFAHAILRRRNPPPPGKWGALECIVRPKPGSNALPFYNARRNGFELVLPPTSGLLADRNLPFYPWKAHTIDVAHHGEYAQASFARHGDWDSATMTEGGQEYRPHVLRRFGSCTADWWDVVHDTTVDYVTIGQDQGEGDYTVTMPFSTARYILHLACPP</sequence>
<dbReference type="GeneID" id="87808506"/>
<evidence type="ECO:0000313" key="1">
    <source>
        <dbReference type="EMBL" id="WOO81756.1"/>
    </source>
</evidence>
<dbReference type="AlphaFoldDB" id="A0AAF0YBM8"/>
<accession>A0AAF0YBM8</accession>
<proteinExistence type="predicted"/>
<dbReference type="RefSeq" id="XP_062627788.1">
    <property type="nucleotide sequence ID" value="XM_062771804.1"/>
</dbReference>
<dbReference type="EMBL" id="CP086717">
    <property type="protein sequence ID" value="WOO81756.1"/>
    <property type="molecule type" value="Genomic_DNA"/>
</dbReference>